<accession>A0A7L5AKR2</accession>
<dbReference type="Gene3D" id="3.20.20.120">
    <property type="entry name" value="Enolase-like C-terminal domain"/>
    <property type="match status" value="1"/>
</dbReference>
<dbReference type="SUPFAM" id="SSF54826">
    <property type="entry name" value="Enolase N-terminal domain-like"/>
    <property type="match status" value="1"/>
</dbReference>
<name>A0A7L5AKR2_9MICO</name>
<organism evidence="2 3">
    <name type="scientific">Marisediminicola antarctica</name>
    <dbReference type="NCBI Taxonomy" id="674079"/>
    <lineage>
        <taxon>Bacteria</taxon>
        <taxon>Bacillati</taxon>
        <taxon>Actinomycetota</taxon>
        <taxon>Actinomycetes</taxon>
        <taxon>Micrococcales</taxon>
        <taxon>Microbacteriaceae</taxon>
        <taxon>Marisediminicola</taxon>
    </lineage>
</organism>
<reference evidence="2 3" key="1">
    <citation type="submission" date="2016-09" db="EMBL/GenBank/DDBJ databases">
        <title>Complete genome sequence of microbes from the polar regions.</title>
        <authorList>
            <person name="Liao L."/>
            <person name="Chen B."/>
        </authorList>
    </citation>
    <scope>NUCLEOTIDE SEQUENCE [LARGE SCALE GENOMIC DNA]</scope>
    <source>
        <strain evidence="2 3">ZS314</strain>
    </source>
</reference>
<evidence type="ECO:0000313" key="3">
    <source>
        <dbReference type="Proteomes" id="UP000464507"/>
    </source>
</evidence>
<dbReference type="InterPro" id="IPR034593">
    <property type="entry name" value="DgoD-like"/>
</dbReference>
<evidence type="ECO:0000259" key="1">
    <source>
        <dbReference type="SMART" id="SM00922"/>
    </source>
</evidence>
<feature type="domain" description="Mandelate racemase/muconate lactonizing enzyme C-terminal" evidence="1">
    <location>
        <begin position="145"/>
        <end position="273"/>
    </location>
</feature>
<dbReference type="SUPFAM" id="SSF51604">
    <property type="entry name" value="Enolase C-terminal domain-like"/>
    <property type="match status" value="1"/>
</dbReference>
<gene>
    <name evidence="2" type="ORF">BHD05_12740</name>
</gene>
<dbReference type="Proteomes" id="UP000464507">
    <property type="component" value="Chromosome"/>
</dbReference>
<dbReference type="GO" id="GO:0009063">
    <property type="term" value="P:amino acid catabolic process"/>
    <property type="evidence" value="ECO:0007669"/>
    <property type="project" value="InterPro"/>
</dbReference>
<dbReference type="SFLD" id="SFLDS00001">
    <property type="entry name" value="Enolase"/>
    <property type="match status" value="1"/>
</dbReference>
<dbReference type="InterPro" id="IPR018110">
    <property type="entry name" value="Mandel_Rmase/mucon_lact_enz_CS"/>
</dbReference>
<dbReference type="Pfam" id="PF02746">
    <property type="entry name" value="MR_MLE_N"/>
    <property type="match status" value="1"/>
</dbReference>
<dbReference type="InterPro" id="IPR029017">
    <property type="entry name" value="Enolase-like_N"/>
</dbReference>
<dbReference type="InterPro" id="IPR036849">
    <property type="entry name" value="Enolase-like_C_sf"/>
</dbReference>
<dbReference type="EMBL" id="CP017146">
    <property type="protein sequence ID" value="QHO71183.1"/>
    <property type="molecule type" value="Genomic_DNA"/>
</dbReference>
<dbReference type="InterPro" id="IPR013342">
    <property type="entry name" value="Mandelate_racemase_C"/>
</dbReference>
<dbReference type="PANTHER" id="PTHR48080:SF6">
    <property type="entry name" value="STARVATION-SENSING PROTEIN RSPA"/>
    <property type="match status" value="1"/>
</dbReference>
<proteinExistence type="predicted"/>
<evidence type="ECO:0000313" key="2">
    <source>
        <dbReference type="EMBL" id="QHO71183.1"/>
    </source>
</evidence>
<dbReference type="OrthoDB" id="9802699at2"/>
<dbReference type="Gene3D" id="3.30.390.10">
    <property type="entry name" value="Enolase-like, N-terminal domain"/>
    <property type="match status" value="1"/>
</dbReference>
<dbReference type="GO" id="GO:0000287">
    <property type="term" value="F:magnesium ion binding"/>
    <property type="evidence" value="ECO:0007669"/>
    <property type="project" value="UniProtKB-ARBA"/>
</dbReference>
<dbReference type="SMART" id="SM00922">
    <property type="entry name" value="MR_MLE"/>
    <property type="match status" value="1"/>
</dbReference>
<protein>
    <recommendedName>
        <fullName evidence="1">Mandelate racemase/muconate lactonizing enzyme C-terminal domain-containing protein</fullName>
    </recommendedName>
</protein>
<dbReference type="KEGG" id="mant:BHD05_12740"/>
<dbReference type="AlphaFoldDB" id="A0A7L5AKR2"/>
<dbReference type="InterPro" id="IPR029065">
    <property type="entry name" value="Enolase_C-like"/>
</dbReference>
<dbReference type="PANTHER" id="PTHR48080">
    <property type="entry name" value="D-GALACTONATE DEHYDRATASE-RELATED"/>
    <property type="match status" value="1"/>
</dbReference>
<dbReference type="Pfam" id="PF13378">
    <property type="entry name" value="MR_MLE_C"/>
    <property type="match status" value="1"/>
</dbReference>
<dbReference type="InterPro" id="IPR013341">
    <property type="entry name" value="Mandelate_racemase_N_dom"/>
</dbReference>
<sequence length="422" mass="45740">MTVLASAPWSRTGDRTRITGVTSFLTAPAGAPLLIVRVETNQPGLVGYGCASSPQRPLAIKQVLDEYLAPMIIGRDVLDIDDLSHLLSLSPYWRGGAIENNALAGIDIALWDLKGKIAGLPVFQLLGGRARTTVSVYGHADGADNSEVVDSVQQFIEEGYEYVRCQVAIKGADTYGTHAPSDAGSIAELARSRDAFWMSSPYLRAIPSLFEAVRDAVGWDVELLHDVHERVTVSEAIRLAEALDPFRLYFLEDAIAPEDLDWYRELRAHSTTPQAVGEVFSDMRTFIPLITNRLIDFARIRMGAIGGLTPTVKLAVLCELMGVRTAIHGPGDISPIGHAAALAVDVSSRAFGIQESTKYSDAVRDVFPGAPVIKNGAYEISEAVGLGVGFDEHEARKYEIAAPLTYDSWALLRHRDGSVARP</sequence>
<dbReference type="PROSITE" id="PS00908">
    <property type="entry name" value="MR_MLE_1"/>
    <property type="match status" value="1"/>
</dbReference>
<keyword evidence="3" id="KW-1185">Reference proteome</keyword>